<gene>
    <name evidence="2" type="ORF">BBBOND_0302190</name>
</gene>
<name>A0A061DDK1_BABBI</name>
<dbReference type="KEGG" id="bbig:BBBOND_0302190"/>
<reference evidence="3" key="1">
    <citation type="journal article" date="2014" name="Nucleic Acids Res.">
        <title>The evolutionary dynamics of variant antigen genes in Babesia reveal a history of genomic innovation underlying host-parasite interaction.</title>
        <authorList>
            <person name="Jackson A.P."/>
            <person name="Otto T.D."/>
            <person name="Darby A."/>
            <person name="Ramaprasad A."/>
            <person name="Xia D."/>
            <person name="Echaide I.E."/>
            <person name="Farber M."/>
            <person name="Gahlot S."/>
            <person name="Gamble J."/>
            <person name="Gupta D."/>
            <person name="Gupta Y."/>
            <person name="Jackson L."/>
            <person name="Malandrin L."/>
            <person name="Malas T.B."/>
            <person name="Moussa E."/>
            <person name="Nair M."/>
            <person name="Reid A.J."/>
            <person name="Sanders M."/>
            <person name="Sharma J."/>
            <person name="Tracey A."/>
            <person name="Quail M.A."/>
            <person name="Weir W."/>
            <person name="Wastling J.M."/>
            <person name="Hall N."/>
            <person name="Willadsen P."/>
            <person name="Lingelbach K."/>
            <person name="Shiels B."/>
            <person name="Tait A."/>
            <person name="Berriman M."/>
            <person name="Allred D.R."/>
            <person name="Pain A."/>
        </authorList>
    </citation>
    <scope>NUCLEOTIDE SEQUENCE [LARGE SCALE GENOMIC DNA]</scope>
    <source>
        <strain evidence="3">Bond</strain>
    </source>
</reference>
<feature type="chain" id="PRO_5001595731" evidence="1">
    <location>
        <begin position="33"/>
        <end position="90"/>
    </location>
</feature>
<protein>
    <submittedName>
        <fullName evidence="2">Membrane protein, putative</fullName>
    </submittedName>
</protein>
<evidence type="ECO:0000313" key="2">
    <source>
        <dbReference type="EMBL" id="CDR96315.1"/>
    </source>
</evidence>
<keyword evidence="3" id="KW-1185">Reference proteome</keyword>
<organism evidence="2 3">
    <name type="scientific">Babesia bigemina</name>
    <dbReference type="NCBI Taxonomy" id="5866"/>
    <lineage>
        <taxon>Eukaryota</taxon>
        <taxon>Sar</taxon>
        <taxon>Alveolata</taxon>
        <taxon>Apicomplexa</taxon>
        <taxon>Aconoidasida</taxon>
        <taxon>Piroplasmida</taxon>
        <taxon>Babesiidae</taxon>
        <taxon>Babesia</taxon>
    </lineage>
</organism>
<accession>A0A061DDK1</accession>
<dbReference type="VEuPathDB" id="PiroplasmaDB:BBBOND_0302190"/>
<evidence type="ECO:0000256" key="1">
    <source>
        <dbReference type="SAM" id="SignalP"/>
    </source>
</evidence>
<evidence type="ECO:0000313" key="3">
    <source>
        <dbReference type="Proteomes" id="UP000033188"/>
    </source>
</evidence>
<dbReference type="EMBL" id="LK391709">
    <property type="protein sequence ID" value="CDR96315.1"/>
    <property type="molecule type" value="Genomic_DNA"/>
</dbReference>
<proteinExistence type="predicted"/>
<feature type="signal peptide" evidence="1">
    <location>
        <begin position="1"/>
        <end position="32"/>
    </location>
</feature>
<dbReference type="RefSeq" id="XP_012768501.1">
    <property type="nucleotide sequence ID" value="XM_012913047.1"/>
</dbReference>
<dbReference type="GeneID" id="24564856"/>
<keyword evidence="1" id="KW-0732">Signal</keyword>
<dbReference type="AlphaFoldDB" id="A0A061DDK1"/>
<dbReference type="Proteomes" id="UP000033188">
    <property type="component" value="Chromosome 3"/>
</dbReference>
<sequence>MAVCYRTLHATLLATLTFHLFCASVLIPSSVATSVPLSTTSPAVRFMGVGGIGVDEPYPDVRVFAYTPRGSFNPSSAAVTEAGKFSFVFV</sequence>
<dbReference type="OrthoDB" id="10477355at2759"/>